<keyword evidence="1" id="KW-0479">Metal-binding</keyword>
<reference evidence="8" key="1">
    <citation type="submission" date="2022-11" db="UniProtKB">
        <authorList>
            <consortium name="WormBaseParasite"/>
        </authorList>
    </citation>
    <scope>IDENTIFICATION</scope>
</reference>
<organism evidence="7 8">
    <name type="scientific">Panagrolaimus davidi</name>
    <dbReference type="NCBI Taxonomy" id="227884"/>
    <lineage>
        <taxon>Eukaryota</taxon>
        <taxon>Metazoa</taxon>
        <taxon>Ecdysozoa</taxon>
        <taxon>Nematoda</taxon>
        <taxon>Chromadorea</taxon>
        <taxon>Rhabditida</taxon>
        <taxon>Tylenchina</taxon>
        <taxon>Panagrolaimomorpha</taxon>
        <taxon>Panagrolaimoidea</taxon>
        <taxon>Panagrolaimidae</taxon>
        <taxon>Panagrolaimus</taxon>
    </lineage>
</organism>
<protein>
    <submittedName>
        <fullName evidence="8">FYVE-type domain-containing protein</fullName>
    </submittedName>
</protein>
<feature type="region of interest" description="Disordered" evidence="5">
    <location>
        <begin position="331"/>
        <end position="379"/>
    </location>
</feature>
<evidence type="ECO:0000256" key="4">
    <source>
        <dbReference type="PROSITE-ProRule" id="PRU00091"/>
    </source>
</evidence>
<dbReference type="SUPFAM" id="SSF57903">
    <property type="entry name" value="FYVE/PHD zinc finger"/>
    <property type="match status" value="1"/>
</dbReference>
<dbReference type="GO" id="GO:0044878">
    <property type="term" value="P:mitotic cytokinesis checkpoint signaling"/>
    <property type="evidence" value="ECO:0007669"/>
    <property type="project" value="TreeGrafter"/>
</dbReference>
<dbReference type="PANTHER" id="PTHR46603:SF1">
    <property type="entry name" value="ABSCISSION_NOCUT CHECKPOINT REGULATOR"/>
    <property type="match status" value="1"/>
</dbReference>
<evidence type="ECO:0000256" key="2">
    <source>
        <dbReference type="ARBA" id="ARBA00022771"/>
    </source>
</evidence>
<evidence type="ECO:0000256" key="3">
    <source>
        <dbReference type="ARBA" id="ARBA00022833"/>
    </source>
</evidence>
<keyword evidence="7" id="KW-1185">Reference proteome</keyword>
<dbReference type="AlphaFoldDB" id="A0A914QEC4"/>
<dbReference type="InterPro" id="IPR017455">
    <property type="entry name" value="Znf_FYVE-rel"/>
</dbReference>
<proteinExistence type="predicted"/>
<name>A0A914QEC4_9BILA</name>
<dbReference type="GO" id="GO:0032266">
    <property type="term" value="F:phosphatidylinositol-3-phosphate binding"/>
    <property type="evidence" value="ECO:0007669"/>
    <property type="project" value="TreeGrafter"/>
</dbReference>
<dbReference type="CDD" id="cd00065">
    <property type="entry name" value="FYVE_like_SF"/>
    <property type="match status" value="1"/>
</dbReference>
<feature type="compositionally biased region" description="Polar residues" evidence="5">
    <location>
        <begin position="183"/>
        <end position="200"/>
    </location>
</feature>
<evidence type="ECO:0000259" key="6">
    <source>
        <dbReference type="PROSITE" id="PS50178"/>
    </source>
</evidence>
<evidence type="ECO:0000256" key="1">
    <source>
        <dbReference type="ARBA" id="ARBA00022723"/>
    </source>
</evidence>
<evidence type="ECO:0000256" key="5">
    <source>
        <dbReference type="SAM" id="MobiDB-lite"/>
    </source>
</evidence>
<dbReference type="PROSITE" id="PS50178">
    <property type="entry name" value="ZF_FYVE"/>
    <property type="match status" value="1"/>
</dbReference>
<dbReference type="Pfam" id="PF01363">
    <property type="entry name" value="FYVE"/>
    <property type="match status" value="1"/>
</dbReference>
<dbReference type="GO" id="GO:0008270">
    <property type="term" value="F:zinc ion binding"/>
    <property type="evidence" value="ECO:0007669"/>
    <property type="project" value="UniProtKB-KW"/>
</dbReference>
<dbReference type="PANTHER" id="PTHR46603">
    <property type="entry name" value="ABSCISSION/NOCUT CHECKPOINT REGULATOR"/>
    <property type="match status" value="1"/>
</dbReference>
<feature type="region of interest" description="Disordered" evidence="5">
    <location>
        <begin position="59"/>
        <end position="127"/>
    </location>
</feature>
<dbReference type="Proteomes" id="UP000887578">
    <property type="component" value="Unplaced"/>
</dbReference>
<dbReference type="GO" id="GO:0032154">
    <property type="term" value="C:cleavage furrow"/>
    <property type="evidence" value="ECO:0007669"/>
    <property type="project" value="TreeGrafter"/>
</dbReference>
<keyword evidence="2 4" id="KW-0863">Zinc-finger</keyword>
<dbReference type="InterPro" id="IPR011011">
    <property type="entry name" value="Znf_FYVE_PHD"/>
</dbReference>
<dbReference type="InterPro" id="IPR000306">
    <property type="entry name" value="Znf_FYVE"/>
</dbReference>
<evidence type="ECO:0000313" key="7">
    <source>
        <dbReference type="Proteomes" id="UP000887578"/>
    </source>
</evidence>
<dbReference type="WBParaSite" id="PDA_v2.g27722.t1">
    <property type="protein sequence ID" value="PDA_v2.g27722.t1"/>
    <property type="gene ID" value="PDA_v2.g27722"/>
</dbReference>
<dbReference type="GO" id="GO:0005813">
    <property type="term" value="C:centrosome"/>
    <property type="evidence" value="ECO:0007669"/>
    <property type="project" value="TreeGrafter"/>
</dbReference>
<evidence type="ECO:0000313" key="8">
    <source>
        <dbReference type="WBParaSite" id="PDA_v2.g27722.t1"/>
    </source>
</evidence>
<dbReference type="GO" id="GO:0030496">
    <property type="term" value="C:midbody"/>
    <property type="evidence" value="ECO:0007669"/>
    <property type="project" value="TreeGrafter"/>
</dbReference>
<accession>A0A914QEC4</accession>
<sequence>MPCSNCMTEYSHFRKEHGCSKCAYGFCEKCVSNRIVIPGLNSKPLSVCDSCYAKMTGKEHIPGPNLNKQNDRFERGPGGTKPKNWWGDDVLPPPSMRRDYLKPKKTVSNNSRNNGSGNDGDGGGSKEEKDMLEIQARLARLKEKPINEVKNPRIAVTGKGENGDVPTGRKVLDSMKEDPHFPCTSNGNHSVTSGSSSNAPTVSEIEERLAALRGVPVEVIRKPRMLVTNDSDDEDIELPDDAKKLLEEIERSQKRKHTGYVNEGLQADDHNRESCTSLDSLAFKKIVKECEDTPSIASTISTNPFPNFAEQCKKVRQDAIEAEKQATKFLKEHGVEPENDDNEEIIPPPKNVKPLESTPKSVSRKKDPMSPKASSPKKGFFSKLFKTYSKD</sequence>
<keyword evidence="3" id="KW-0862">Zinc</keyword>
<feature type="domain" description="FYVE-type" evidence="6">
    <location>
        <begin position="1"/>
        <end position="56"/>
    </location>
</feature>
<dbReference type="SMART" id="SM00064">
    <property type="entry name" value="FYVE"/>
    <property type="match status" value="1"/>
</dbReference>
<dbReference type="InterPro" id="IPR013083">
    <property type="entry name" value="Znf_RING/FYVE/PHD"/>
</dbReference>
<dbReference type="GO" id="GO:0009838">
    <property type="term" value="P:abscission"/>
    <property type="evidence" value="ECO:0007669"/>
    <property type="project" value="TreeGrafter"/>
</dbReference>
<feature type="region of interest" description="Disordered" evidence="5">
    <location>
        <begin position="177"/>
        <end position="200"/>
    </location>
</feature>
<dbReference type="Gene3D" id="3.30.40.10">
    <property type="entry name" value="Zinc/RING finger domain, C3HC4 (zinc finger)"/>
    <property type="match status" value="1"/>
</dbReference>